<dbReference type="PANTHER" id="PTHR45138">
    <property type="entry name" value="REGULATORY COMPONENTS OF SENSORY TRANSDUCTION SYSTEM"/>
    <property type="match status" value="1"/>
</dbReference>
<sequence>MTTALLPRKALHITAMALPLAGWTLHSTVLHHRLTQANRDPLTGAWRRTEFTVRAQRLVDRHPGDVVLVLADADRFKALNDTYGHAAGDAALAAIGTRLTEWSGPRGVVGRLGGDEFAALARIKPRHQGLRLEHLARLMSRPVPYEDGLLPLGVSLGAATPAAVAATDLPTLMRAADAAMYEGKHSGRVFLADRSHAAVPSVNGRRAGRPGTNLKGRAA</sequence>
<dbReference type="PANTHER" id="PTHR45138:SF9">
    <property type="entry name" value="DIGUANYLATE CYCLASE DGCM-RELATED"/>
    <property type="match status" value="1"/>
</dbReference>
<gene>
    <name evidence="2" type="ORF">NEH16_32910</name>
</gene>
<evidence type="ECO:0000313" key="3">
    <source>
        <dbReference type="Proteomes" id="UP001164963"/>
    </source>
</evidence>
<dbReference type="SMART" id="SM00267">
    <property type="entry name" value="GGDEF"/>
    <property type="match status" value="1"/>
</dbReference>
<dbReference type="NCBIfam" id="TIGR00254">
    <property type="entry name" value="GGDEF"/>
    <property type="match status" value="1"/>
</dbReference>
<dbReference type="InterPro" id="IPR029787">
    <property type="entry name" value="Nucleotide_cyclase"/>
</dbReference>
<dbReference type="SUPFAM" id="SSF55073">
    <property type="entry name" value="Nucleotide cyclase"/>
    <property type="match status" value="1"/>
</dbReference>
<evidence type="ECO:0000313" key="2">
    <source>
        <dbReference type="EMBL" id="UZK58242.1"/>
    </source>
</evidence>
<reference evidence="2" key="1">
    <citation type="journal article" date="2022" name="Front. Microbiol.">
        <title>Mirubactin C rescues the lethal effect of cell wall biosynthesis mutations in Bacillus subtilis.</title>
        <authorList>
            <person name="Kepplinger B."/>
            <person name="Wen X."/>
            <person name="Tyler A.R."/>
            <person name="Kim B.Y."/>
            <person name="Brown J."/>
            <person name="Banks P."/>
            <person name="Dashti Y."/>
            <person name="Mackenzie E.S."/>
            <person name="Wills C."/>
            <person name="Kawai Y."/>
            <person name="Waldron K.J."/>
            <person name="Allenby N.E.E."/>
            <person name="Wu L.J."/>
            <person name="Hall M.J."/>
            <person name="Errington J."/>
        </authorList>
    </citation>
    <scope>NUCLEOTIDE SEQUENCE</scope>
    <source>
        <strain evidence="2">MDA8-470</strain>
    </source>
</reference>
<feature type="domain" description="GGDEF" evidence="1">
    <location>
        <begin position="64"/>
        <end position="196"/>
    </location>
</feature>
<evidence type="ECO:0000259" key="1">
    <source>
        <dbReference type="PROSITE" id="PS50887"/>
    </source>
</evidence>
<dbReference type="RefSeq" id="WP_265546821.1">
    <property type="nucleotide sequence ID" value="NZ_CP098740.1"/>
</dbReference>
<dbReference type="Pfam" id="PF00990">
    <property type="entry name" value="GGDEF"/>
    <property type="match status" value="1"/>
</dbReference>
<dbReference type="EMBL" id="CP098740">
    <property type="protein sequence ID" value="UZK58242.1"/>
    <property type="molecule type" value="Genomic_DNA"/>
</dbReference>
<dbReference type="Proteomes" id="UP001164963">
    <property type="component" value="Chromosome"/>
</dbReference>
<organism evidence="2 3">
    <name type="scientific">Streptomyces drozdowiczii</name>
    <dbReference type="NCBI Taxonomy" id="202862"/>
    <lineage>
        <taxon>Bacteria</taxon>
        <taxon>Bacillati</taxon>
        <taxon>Actinomycetota</taxon>
        <taxon>Actinomycetes</taxon>
        <taxon>Kitasatosporales</taxon>
        <taxon>Streptomycetaceae</taxon>
        <taxon>Streptomyces</taxon>
    </lineage>
</organism>
<dbReference type="InterPro" id="IPR050469">
    <property type="entry name" value="Diguanylate_Cyclase"/>
</dbReference>
<keyword evidence="3" id="KW-1185">Reference proteome</keyword>
<accession>A0ABY6Q1D4</accession>
<dbReference type="CDD" id="cd01949">
    <property type="entry name" value="GGDEF"/>
    <property type="match status" value="1"/>
</dbReference>
<name>A0ABY6Q1D4_9ACTN</name>
<proteinExistence type="predicted"/>
<protein>
    <submittedName>
        <fullName evidence="2">GGDEF domain-containing protein</fullName>
    </submittedName>
</protein>
<dbReference type="InterPro" id="IPR000160">
    <property type="entry name" value="GGDEF_dom"/>
</dbReference>
<dbReference type="PROSITE" id="PS50887">
    <property type="entry name" value="GGDEF"/>
    <property type="match status" value="1"/>
</dbReference>
<dbReference type="InterPro" id="IPR043128">
    <property type="entry name" value="Rev_trsase/Diguanyl_cyclase"/>
</dbReference>
<dbReference type="Gene3D" id="3.30.70.270">
    <property type="match status" value="1"/>
</dbReference>